<feature type="domain" description="YtkA-like" evidence="3">
    <location>
        <begin position="156"/>
        <end position="236"/>
    </location>
</feature>
<keyword evidence="5" id="KW-1185">Reference proteome</keyword>
<feature type="compositionally biased region" description="Acidic residues" evidence="1">
    <location>
        <begin position="137"/>
        <end position="146"/>
    </location>
</feature>
<name>A0ABW5V7F7_9BACI</name>
<feature type="signal peptide" evidence="2">
    <location>
        <begin position="1"/>
        <end position="18"/>
    </location>
</feature>
<keyword evidence="2" id="KW-0732">Signal</keyword>
<feature type="region of interest" description="Disordered" evidence="1">
    <location>
        <begin position="127"/>
        <end position="160"/>
    </location>
</feature>
<comment type="caution">
    <text evidence="4">The sequence shown here is derived from an EMBL/GenBank/DDBJ whole genome shotgun (WGS) entry which is preliminary data.</text>
</comment>
<dbReference type="Proteomes" id="UP001597502">
    <property type="component" value="Unassembled WGS sequence"/>
</dbReference>
<accession>A0ABW5V7F7</accession>
<evidence type="ECO:0000313" key="4">
    <source>
        <dbReference type="EMBL" id="MFD2761609.1"/>
    </source>
</evidence>
<dbReference type="InterPro" id="IPR032693">
    <property type="entry name" value="YtkA-like_dom"/>
</dbReference>
<reference evidence="5" key="1">
    <citation type="journal article" date="2019" name="Int. J. Syst. Evol. Microbiol.">
        <title>The Global Catalogue of Microorganisms (GCM) 10K type strain sequencing project: providing services to taxonomists for standard genome sequencing and annotation.</title>
        <authorList>
            <consortium name="The Broad Institute Genomics Platform"/>
            <consortium name="The Broad Institute Genome Sequencing Center for Infectious Disease"/>
            <person name="Wu L."/>
            <person name="Ma J."/>
        </authorList>
    </citation>
    <scope>NUCLEOTIDE SEQUENCE [LARGE SCALE GENOMIC DNA]</scope>
    <source>
        <strain evidence="5">TISTR 1535</strain>
    </source>
</reference>
<gene>
    <name evidence="4" type="ORF">ACFSUO_11665</name>
</gene>
<feature type="chain" id="PRO_5045812333" evidence="2">
    <location>
        <begin position="19"/>
        <end position="255"/>
    </location>
</feature>
<dbReference type="RefSeq" id="WP_382394278.1">
    <property type="nucleotide sequence ID" value="NZ_JBHUNA010000024.1"/>
</dbReference>
<dbReference type="Pfam" id="PF13115">
    <property type="entry name" value="YtkA"/>
    <property type="match status" value="2"/>
</dbReference>
<dbReference type="EMBL" id="JBHUNA010000024">
    <property type="protein sequence ID" value="MFD2761609.1"/>
    <property type="molecule type" value="Genomic_DNA"/>
</dbReference>
<evidence type="ECO:0000256" key="2">
    <source>
        <dbReference type="SAM" id="SignalP"/>
    </source>
</evidence>
<dbReference type="InterPro" id="IPR013783">
    <property type="entry name" value="Ig-like_fold"/>
</dbReference>
<evidence type="ECO:0000259" key="3">
    <source>
        <dbReference type="Pfam" id="PF13115"/>
    </source>
</evidence>
<sequence length="255" mass="28731">MRKRIWTILAVLALALLAACGSGDTEQNSDNAEEEIKELKVDFEVPKTAEVDETVQLKATVTYGDEKVKDAEEMEFEYWEKGNEDNSTMIESTNNEDGTYTAEVSFDKDGVYEMYAHTTARDMHTMPKKSITIGDGESSEQEDKNDDEGHDHGNNQAEGFGMHFAKPDSIKAGEETDLTVHLQMADNPLENANVRFEIWKDSSDKHQYVDAEETKAGEYSAGHTFDETGSYKMTIHVKNDDGLHEHQEFNLEVTE</sequence>
<evidence type="ECO:0000256" key="1">
    <source>
        <dbReference type="SAM" id="MobiDB-lite"/>
    </source>
</evidence>
<dbReference type="Gene3D" id="2.60.40.10">
    <property type="entry name" value="Immunoglobulins"/>
    <property type="match status" value="1"/>
</dbReference>
<protein>
    <submittedName>
        <fullName evidence="4">FixH family protein</fullName>
    </submittedName>
</protein>
<feature type="domain" description="YtkA-like" evidence="3">
    <location>
        <begin position="34"/>
        <end position="117"/>
    </location>
</feature>
<evidence type="ECO:0000313" key="5">
    <source>
        <dbReference type="Proteomes" id="UP001597502"/>
    </source>
</evidence>
<proteinExistence type="predicted"/>
<dbReference type="PROSITE" id="PS51257">
    <property type="entry name" value="PROKAR_LIPOPROTEIN"/>
    <property type="match status" value="1"/>
</dbReference>
<organism evidence="4 5">
    <name type="scientific">Lentibacillus juripiscarius</name>
    <dbReference type="NCBI Taxonomy" id="257446"/>
    <lineage>
        <taxon>Bacteria</taxon>
        <taxon>Bacillati</taxon>
        <taxon>Bacillota</taxon>
        <taxon>Bacilli</taxon>
        <taxon>Bacillales</taxon>
        <taxon>Bacillaceae</taxon>
        <taxon>Lentibacillus</taxon>
    </lineage>
</organism>